<name>A0A7U2NHJ5_FLAPS</name>
<dbReference type="Proteomes" id="UP000596329">
    <property type="component" value="Chromosome"/>
</dbReference>
<accession>A0A7U2NHJ5</accession>
<evidence type="ECO:0000313" key="1">
    <source>
        <dbReference type="EMBL" id="QRE05311.1"/>
    </source>
</evidence>
<organism evidence="1 2">
    <name type="scientific">Flavobacterium psychrophilum</name>
    <dbReference type="NCBI Taxonomy" id="96345"/>
    <lineage>
        <taxon>Bacteria</taxon>
        <taxon>Pseudomonadati</taxon>
        <taxon>Bacteroidota</taxon>
        <taxon>Flavobacteriia</taxon>
        <taxon>Flavobacteriales</taxon>
        <taxon>Flavobacteriaceae</taxon>
        <taxon>Flavobacterium</taxon>
    </lineage>
</organism>
<dbReference type="AlphaFoldDB" id="A0A7U2NHJ5"/>
<sequence length="144" mass="17441">MELLKTYTVKVGNGDIWQFKYNLNGVLVFFNVMEGDLSEKQEQFLYVQGKFPWKETQIKEWSNLYKTIKVEIGDRDLSFNAFWKTYPYNPLSKKKIAQDRYEKLKEQEKIKILSKISEYVKLKNQQNSNFPYAEVFINQRWWDN</sequence>
<dbReference type="EMBL" id="CP059075">
    <property type="protein sequence ID" value="QRE05311.1"/>
    <property type="molecule type" value="Genomic_DNA"/>
</dbReference>
<dbReference type="RefSeq" id="WP_063742629.1">
    <property type="nucleotide sequence ID" value="NZ_CP059075.1"/>
</dbReference>
<reference evidence="1 2" key="1">
    <citation type="submission" date="2020-07" db="EMBL/GenBank/DDBJ databases">
        <title>Genomic characterization of Flavobacterium psychrophilum strains.</title>
        <authorList>
            <person name="Castillo D."/>
            <person name="Jorgensen J."/>
            <person name="Middelboe M."/>
        </authorList>
    </citation>
    <scope>NUCLEOTIDE SEQUENCE [LARGE SCALE GENOMIC DNA]</scope>
    <source>
        <strain evidence="1 2">FPS-R7</strain>
    </source>
</reference>
<gene>
    <name evidence="1" type="ORF">H0H26_06915</name>
</gene>
<protein>
    <submittedName>
        <fullName evidence="1">Uncharacterized protein</fullName>
    </submittedName>
</protein>
<proteinExistence type="predicted"/>
<evidence type="ECO:0000313" key="2">
    <source>
        <dbReference type="Proteomes" id="UP000596329"/>
    </source>
</evidence>